<comment type="caution">
    <text evidence="1">The sequence shown here is derived from an EMBL/GenBank/DDBJ whole genome shotgun (WGS) entry which is preliminary data.</text>
</comment>
<organism evidence="1 2">
    <name type="scientific">Cloacibacterium rupense</name>
    <dbReference type="NCBI Taxonomy" id="517423"/>
    <lineage>
        <taxon>Bacteria</taxon>
        <taxon>Pseudomonadati</taxon>
        <taxon>Bacteroidota</taxon>
        <taxon>Flavobacteriia</taxon>
        <taxon>Flavobacteriales</taxon>
        <taxon>Weeksellaceae</taxon>
    </lineage>
</organism>
<evidence type="ECO:0000313" key="2">
    <source>
        <dbReference type="Proteomes" id="UP000620064"/>
    </source>
</evidence>
<accession>A0ABQ2NKT0</accession>
<dbReference type="EMBL" id="BMLV01000001">
    <property type="protein sequence ID" value="GGP01712.1"/>
    <property type="molecule type" value="Genomic_DNA"/>
</dbReference>
<dbReference type="Proteomes" id="UP000620064">
    <property type="component" value="Unassembled WGS sequence"/>
</dbReference>
<dbReference type="InterPro" id="IPR023296">
    <property type="entry name" value="Glyco_hydro_beta-prop_sf"/>
</dbReference>
<keyword evidence="2" id="KW-1185">Reference proteome</keyword>
<reference evidence="2" key="1">
    <citation type="journal article" date="2019" name="Int. J. Syst. Evol. Microbiol.">
        <title>The Global Catalogue of Microorganisms (GCM) 10K type strain sequencing project: providing services to taxonomists for standard genome sequencing and annotation.</title>
        <authorList>
            <consortium name="The Broad Institute Genomics Platform"/>
            <consortium name="The Broad Institute Genome Sequencing Center for Infectious Disease"/>
            <person name="Wu L."/>
            <person name="Ma J."/>
        </authorList>
    </citation>
    <scope>NUCLEOTIDE SEQUENCE [LARGE SCALE GENOMIC DNA]</scope>
    <source>
        <strain evidence="2">CGMCC 1.7656</strain>
    </source>
</reference>
<dbReference type="RefSeq" id="WP_188616326.1">
    <property type="nucleotide sequence ID" value="NZ_BMLV01000001.1"/>
</dbReference>
<proteinExistence type="predicted"/>
<protein>
    <submittedName>
        <fullName evidence="1">Uncharacterized protein</fullName>
    </submittedName>
</protein>
<name>A0ABQ2NKT0_9FLAO</name>
<dbReference type="Gene3D" id="2.115.10.20">
    <property type="entry name" value="Glycosyl hydrolase domain, family 43"/>
    <property type="match status" value="1"/>
</dbReference>
<sequence length="384" mass="44406">MKKVILFIILTIFFTQCSSYREDNDNNIPIIDNGTEFSSFDNQLNIKLTLVKSNVEFNTTAIGRSSSNNLDDAKRVPIINSGIAHPSIVYIPTGFNGYKYWMSMTPYFGKIDLEKNPSQYENPHIFGSNDGIDWKDITSGPIDRPSCNAINSYWSDVNLLFQNNQLILYYRGNFFEKNYLNDNKTYTRFVVSRTSSDGLHWTDKNLVYSSNSNGANENSQILSPSFLNVNNKWLVYDVISSTNACKIEEGYGNQTKRFVSLRKSDSFDRDYESYSKENICNFKNRPWGNNRDPWHLEVIYSSSNYYLMLLNIGNSDVNYGDTLYLAYSNDGKNFDVIEKPIINDSYKSTFFIKEQNSKILKFWMYQSKPSDGSINLYEMMISKK</sequence>
<dbReference type="SUPFAM" id="SSF75005">
    <property type="entry name" value="Arabinanase/levansucrase/invertase"/>
    <property type="match status" value="1"/>
</dbReference>
<evidence type="ECO:0000313" key="1">
    <source>
        <dbReference type="EMBL" id="GGP01712.1"/>
    </source>
</evidence>
<gene>
    <name evidence="1" type="ORF">GCM10010992_03190</name>
</gene>